<evidence type="ECO:0000313" key="9">
    <source>
        <dbReference type="Proteomes" id="UP000276133"/>
    </source>
</evidence>
<dbReference type="Pfam" id="PF01369">
    <property type="entry name" value="Sec7"/>
    <property type="match status" value="1"/>
</dbReference>
<keyword evidence="9" id="KW-1185">Reference proteome</keyword>
<evidence type="ECO:0000256" key="4">
    <source>
        <dbReference type="ARBA" id="ARBA00022490"/>
    </source>
</evidence>
<keyword evidence="4" id="KW-0963">Cytoplasm</keyword>
<evidence type="ECO:0000256" key="1">
    <source>
        <dbReference type="ARBA" id="ARBA00004370"/>
    </source>
</evidence>
<dbReference type="PROSITE" id="PS50190">
    <property type="entry name" value="SEC7"/>
    <property type="match status" value="1"/>
</dbReference>
<dbReference type="OrthoDB" id="18431at2759"/>
<feature type="domain" description="SEC7" evidence="7">
    <location>
        <begin position="637"/>
        <end position="850"/>
    </location>
</feature>
<dbReference type="GO" id="GO:0016020">
    <property type="term" value="C:membrane"/>
    <property type="evidence" value="ECO:0007669"/>
    <property type="project" value="UniProtKB-SubCell"/>
</dbReference>
<keyword evidence="5" id="KW-0653">Protein transport</keyword>
<name>A0A3M7QT71_BRAPC</name>
<dbReference type="GO" id="GO:0005737">
    <property type="term" value="C:cytoplasm"/>
    <property type="evidence" value="ECO:0007669"/>
    <property type="project" value="UniProtKB-SubCell"/>
</dbReference>
<dbReference type="InterPro" id="IPR000904">
    <property type="entry name" value="Sec7_dom"/>
</dbReference>
<dbReference type="PANTHER" id="PTHR10663:SF375">
    <property type="entry name" value="LD29171P"/>
    <property type="match status" value="1"/>
</dbReference>
<dbReference type="GO" id="GO:0032012">
    <property type="term" value="P:regulation of ARF protein signal transduction"/>
    <property type="evidence" value="ECO:0007669"/>
    <property type="project" value="InterPro"/>
</dbReference>
<dbReference type="STRING" id="10195.A0A3M7QT71"/>
<dbReference type="EMBL" id="REGN01005212">
    <property type="protein sequence ID" value="RNA14304.1"/>
    <property type="molecule type" value="Genomic_DNA"/>
</dbReference>
<reference evidence="8 9" key="1">
    <citation type="journal article" date="2018" name="Sci. Rep.">
        <title>Genomic signatures of local adaptation to the degree of environmental predictability in rotifers.</title>
        <authorList>
            <person name="Franch-Gras L."/>
            <person name="Hahn C."/>
            <person name="Garcia-Roger E.M."/>
            <person name="Carmona M.J."/>
            <person name="Serra M."/>
            <person name="Gomez A."/>
        </authorList>
    </citation>
    <scope>NUCLEOTIDE SEQUENCE [LARGE SCALE GENOMIC DNA]</scope>
    <source>
        <strain evidence="8">HYR1</strain>
    </source>
</reference>
<dbReference type="SUPFAM" id="SSF48425">
    <property type="entry name" value="Sec7 domain"/>
    <property type="match status" value="1"/>
</dbReference>
<evidence type="ECO:0000256" key="3">
    <source>
        <dbReference type="ARBA" id="ARBA00022448"/>
    </source>
</evidence>
<dbReference type="Gene3D" id="1.10.1000.11">
    <property type="entry name" value="Arf Nucleotide-binding Site Opener,domain 2"/>
    <property type="match status" value="1"/>
</dbReference>
<comment type="caution">
    <text evidence="8">The sequence shown here is derived from an EMBL/GenBank/DDBJ whole genome shotgun (WGS) entry which is preliminary data.</text>
</comment>
<dbReference type="InterPro" id="IPR016024">
    <property type="entry name" value="ARM-type_fold"/>
</dbReference>
<dbReference type="FunFam" id="1.25.10.10:FF:000143">
    <property type="entry name" value="ADP-ribosylation factor guanine nucleotide-exchange factor 2 (brefeldin A-inhibited)"/>
    <property type="match status" value="1"/>
</dbReference>
<dbReference type="Pfam" id="PF12783">
    <property type="entry name" value="Sec7-like_HUS"/>
    <property type="match status" value="1"/>
</dbReference>
<comment type="subcellular location">
    <subcellularLocation>
        <location evidence="2">Cytoplasm</location>
    </subcellularLocation>
    <subcellularLocation>
        <location evidence="1">Membrane</location>
    </subcellularLocation>
</comment>
<dbReference type="InterPro" id="IPR015403">
    <property type="entry name" value="Mon2/Sec7/BIG1-like_HDS"/>
</dbReference>
<protein>
    <submittedName>
        <fullName evidence="8">Brefeldin A-inhibited guanine nucleotide-exchange 1</fullName>
    </submittedName>
</protein>
<evidence type="ECO:0000256" key="5">
    <source>
        <dbReference type="ARBA" id="ARBA00022927"/>
    </source>
</evidence>
<dbReference type="FunFam" id="1.10.220.20:FF:000002">
    <property type="entry name" value="Brefeldin A-inhibited guanine nucleotide-exchange protein 1"/>
    <property type="match status" value="1"/>
</dbReference>
<evidence type="ECO:0000256" key="2">
    <source>
        <dbReference type="ARBA" id="ARBA00004496"/>
    </source>
</evidence>
<keyword evidence="6" id="KW-0472">Membrane</keyword>
<sequence length="1807" mass="207554">MLANHSNGTHSANVFLVRALEKIIGDKEMKKSYNSQLRKQCETALTEFKNEAKANLETRFIEIDDVEKYFIPFELVLKCRSSKIIETSLDCIQKLVAHGYLFETTKMSPNSTITKHQLIQRLIKTICLCFEGPDIDDTVQLQIIKSLLTILTSPHIEVHEQTLLLPIKTCYNIQISSRSLVNQASARAALTQIINTVLTRLENSYEKRKKREKSERNDLAYLNINQANSDDLKSYSRSETVSLNDSTQNEDQFASSNEIMIQSNIPSNLEQNSKQNYMDILHNFECEQLNLNLNSSIDDLSKFELSNYEISGLMCTIVDSICDDAEQSTIQNESIINREEKLISEEEESQVRQATKDPEIANIEDLHEIDSYLMFRAFCKLSLRQINADSNSPDIKNDIDIKSKVLSLQLILATLQNAKSSFKQSSYMINAIRRYLCVSLSKNGVSPISEVFELSLAIFVALLADYKQHLKKQIEVFFREIILFLLETPTSPFDHKWLVIQALTHICANAQCVVDLYINYDCDLQSTNIFARLVNVLSKKALGRQAVDLSCSQIQLNSLRLKGLECLVSILKCMVEWTKDLYTNPNVQSNVGPENRPGDSDSVNASNKIQSYDSCNSLNSSSSNTNTNTNSSYNPSDFEIIKCKKELWEKGIELFRKKPSKGIQFLQENDLLGHSSHEIAYFFLEDNRLDKTAIGDFLGENEKFNKEVMYAYVDLIDFHGMEIVSALRMFLEKFRLPGEAQKIDRLMEKFAARYHELNKKFANNTSNNSIDAEQDHKNTKNSIKDYYFESADAVYVLAFSVIMLATDLHSASVKKKMTKEAYINMNRGINENKDLPKEFLEKIYDQIAESEIKVKPTLNANNTNRPKAESEKHRKLLYNMEIEQVTQTARSLMESVYHVPTHFTFAKHGEHIMPMFRLAWTPFLAAFSIALQDSDDQAVVELCLTGIRCSIRISCIFHLELERDAYIQALSKFTLLCSSSSVAELKPKNVDCFKNLITIALTDGNYLGKSWYEILKCISQFEVAQSIGVTVSNVAHTNSSVNLNNSYLSTISIITRESSILKNIIQPSSTSVSTVMMNSIESLESKPLANIQIHIGDSLTQSVIVAVDRIFTGSTKLDGDGIVEFVKWLCFVSEDELTYSPPRMYSLQKIVEISYYNMGRIRLQWTRIWNILGEHFNKAGCSSNEEIAFFAIDSLRQLTMKFLEKGEFANFRFQKDFLKPFEHIMKRNSSFSIRDMVLQCIAQMVKSQAQNIKSGWKNVFGVFHLAASQNNERILNYSFDIVTEIIRSYVEKYFFNLIDSFQDAIKCLSEFACNSSSPDISIEAIGHIRNCAVFVADKPKAFVDQGFDDLKNIPESDLVWMKGWFPILFELSCIINRCKLDVRTRGLTVMFEIMKTYGETFRTQWWKDLFNIVFRIFDNMKLPEAQKNEWMTTTCNHALYAIIDVFSQYYETISSILVDELYTHLKWCVKQDNEQLARSGINCLENFVITNGAKFSEEVWRKTCDCLSEIFSSTIPLELLTWSPSSNNIEKNLINLQKSSMMDNLKSGYSDNTRTKIPNTNLCVDLENKTFQTFLIKCIVQLELIQTIDNIIFYPTTSKKEDAKFIAAAQALSSPIPTSDSNKKFGGEIFFHDQYGMYLHLKNEQLLNLVDCLERSFEFSRKFNCNHEQRNVLWKAGFNGKEKPNLLNHETQSLACILRILFKMFNDESRKNFWSVVQIRLLNVCQSSLDYYSIIDSENHREMWDNLILMMLTKTYKLDSKKFKIFSSFLYRKLCDILSQNLKLEIRNILKEIFIQIGYVNSIQQIS</sequence>
<dbReference type="InterPro" id="IPR032691">
    <property type="entry name" value="Mon2/Sec7/BIG1-like_HUS"/>
</dbReference>
<evidence type="ECO:0000256" key="6">
    <source>
        <dbReference type="ARBA" id="ARBA00023136"/>
    </source>
</evidence>
<dbReference type="Proteomes" id="UP000276133">
    <property type="component" value="Unassembled WGS sequence"/>
</dbReference>
<dbReference type="InterPro" id="IPR032629">
    <property type="entry name" value="DCB_dom"/>
</dbReference>
<keyword evidence="3" id="KW-0813">Transport</keyword>
<dbReference type="GO" id="GO:0005085">
    <property type="term" value="F:guanyl-nucleotide exchange factor activity"/>
    <property type="evidence" value="ECO:0007669"/>
    <property type="project" value="InterPro"/>
</dbReference>
<dbReference type="Pfam" id="PF16213">
    <property type="entry name" value="DCB"/>
    <property type="match status" value="1"/>
</dbReference>
<dbReference type="SMART" id="SM00222">
    <property type="entry name" value="Sec7"/>
    <property type="match status" value="1"/>
</dbReference>
<dbReference type="Pfam" id="PF20252">
    <property type="entry name" value="BIG2_C"/>
    <property type="match status" value="1"/>
</dbReference>
<organism evidence="8 9">
    <name type="scientific">Brachionus plicatilis</name>
    <name type="common">Marine rotifer</name>
    <name type="synonym">Brachionus muelleri</name>
    <dbReference type="NCBI Taxonomy" id="10195"/>
    <lineage>
        <taxon>Eukaryota</taxon>
        <taxon>Metazoa</taxon>
        <taxon>Spiralia</taxon>
        <taxon>Gnathifera</taxon>
        <taxon>Rotifera</taxon>
        <taxon>Eurotatoria</taxon>
        <taxon>Monogononta</taxon>
        <taxon>Pseudotrocha</taxon>
        <taxon>Ploima</taxon>
        <taxon>Brachionidae</taxon>
        <taxon>Brachionus</taxon>
    </lineage>
</organism>
<dbReference type="Pfam" id="PF09324">
    <property type="entry name" value="Sec7-like_HDS"/>
    <property type="match status" value="1"/>
</dbReference>
<dbReference type="SUPFAM" id="SSF48371">
    <property type="entry name" value="ARM repeat"/>
    <property type="match status" value="1"/>
</dbReference>
<dbReference type="InterPro" id="IPR046455">
    <property type="entry name" value="Sec7/BIG1-like_C"/>
</dbReference>
<dbReference type="InterPro" id="IPR035999">
    <property type="entry name" value="Sec7_dom_sf"/>
</dbReference>
<proteinExistence type="predicted"/>
<accession>A0A3M7QT71</accession>
<gene>
    <name evidence="8" type="ORF">BpHYR1_032946</name>
</gene>
<dbReference type="GO" id="GO:0015031">
    <property type="term" value="P:protein transport"/>
    <property type="evidence" value="ECO:0007669"/>
    <property type="project" value="UniProtKB-KW"/>
</dbReference>
<evidence type="ECO:0000313" key="8">
    <source>
        <dbReference type="EMBL" id="RNA14304.1"/>
    </source>
</evidence>
<dbReference type="PANTHER" id="PTHR10663">
    <property type="entry name" value="GUANYL-NUCLEOTIDE EXCHANGE FACTOR"/>
    <property type="match status" value="1"/>
</dbReference>
<dbReference type="InterPro" id="IPR023394">
    <property type="entry name" value="Sec7_C_sf"/>
</dbReference>
<dbReference type="Gene3D" id="1.10.220.20">
    <property type="match status" value="1"/>
</dbReference>
<evidence type="ECO:0000259" key="7">
    <source>
        <dbReference type="PROSITE" id="PS50190"/>
    </source>
</evidence>
<dbReference type="CDD" id="cd00171">
    <property type="entry name" value="Sec7"/>
    <property type="match status" value="1"/>
</dbReference>